<dbReference type="PANTHER" id="PTHR47931:SF2">
    <property type="entry name" value="OS01G0228400 PROTEIN"/>
    <property type="match status" value="1"/>
</dbReference>
<dbReference type="Proteomes" id="UP000743370">
    <property type="component" value="Unassembled WGS sequence"/>
</dbReference>
<reference evidence="3 4" key="1">
    <citation type="submission" date="2020-05" db="EMBL/GenBank/DDBJ databases">
        <title>Vigna angularis (adzuki bean) Var. LongXiaoDou No. 4 denovo assembly.</title>
        <authorList>
            <person name="Xiang H."/>
        </authorList>
    </citation>
    <scope>NUCLEOTIDE SEQUENCE [LARGE SCALE GENOMIC DNA]</scope>
    <source>
        <tissue evidence="3">Leaf</tissue>
    </source>
</reference>
<dbReference type="Pfam" id="PF13812">
    <property type="entry name" value="PPR_3"/>
    <property type="match status" value="1"/>
</dbReference>
<dbReference type="AlphaFoldDB" id="A0A8T0JFQ0"/>
<name>A0A8T0JFQ0_PHAAN</name>
<feature type="repeat" description="PPR" evidence="2">
    <location>
        <begin position="395"/>
        <end position="429"/>
    </location>
</feature>
<dbReference type="NCBIfam" id="TIGR00756">
    <property type="entry name" value="PPR"/>
    <property type="match status" value="7"/>
</dbReference>
<keyword evidence="1" id="KW-0677">Repeat</keyword>
<feature type="repeat" description="PPR" evidence="2">
    <location>
        <begin position="291"/>
        <end position="325"/>
    </location>
</feature>
<feature type="repeat" description="PPR" evidence="2">
    <location>
        <begin position="221"/>
        <end position="255"/>
    </location>
</feature>
<accession>A0A8T0JFQ0</accession>
<dbReference type="PROSITE" id="PS51375">
    <property type="entry name" value="PPR"/>
    <property type="match status" value="7"/>
</dbReference>
<feature type="repeat" description="PPR" evidence="2">
    <location>
        <begin position="326"/>
        <end position="360"/>
    </location>
</feature>
<feature type="repeat" description="PPR" evidence="2">
    <location>
        <begin position="151"/>
        <end position="185"/>
    </location>
</feature>
<evidence type="ECO:0000256" key="1">
    <source>
        <dbReference type="ARBA" id="ARBA00022737"/>
    </source>
</evidence>
<dbReference type="PANTHER" id="PTHR47931">
    <property type="entry name" value="OS01G0228400 PROTEIN"/>
    <property type="match status" value="1"/>
</dbReference>
<dbReference type="InterPro" id="IPR011990">
    <property type="entry name" value="TPR-like_helical_dom_sf"/>
</dbReference>
<dbReference type="InterPro" id="IPR002885">
    <property type="entry name" value="PPR_rpt"/>
</dbReference>
<evidence type="ECO:0000256" key="2">
    <source>
        <dbReference type="PROSITE-ProRule" id="PRU00708"/>
    </source>
</evidence>
<feature type="repeat" description="PPR" evidence="2">
    <location>
        <begin position="256"/>
        <end position="290"/>
    </location>
</feature>
<comment type="caution">
    <text evidence="3">The sequence shown here is derived from an EMBL/GenBank/DDBJ whole genome shotgun (WGS) entry which is preliminary data.</text>
</comment>
<dbReference type="EMBL" id="JABFOF010000011">
    <property type="protein sequence ID" value="KAG2371989.1"/>
    <property type="molecule type" value="Genomic_DNA"/>
</dbReference>
<evidence type="ECO:0000313" key="4">
    <source>
        <dbReference type="Proteomes" id="UP000743370"/>
    </source>
</evidence>
<proteinExistence type="predicted"/>
<gene>
    <name evidence="3" type="ORF">HKW66_Vig0241100</name>
</gene>
<dbReference type="Gene3D" id="1.25.40.10">
    <property type="entry name" value="Tetratricopeptide repeat domain"/>
    <property type="match status" value="4"/>
</dbReference>
<dbReference type="Pfam" id="PF01535">
    <property type="entry name" value="PPR"/>
    <property type="match status" value="2"/>
</dbReference>
<feature type="repeat" description="PPR" evidence="2">
    <location>
        <begin position="430"/>
        <end position="464"/>
    </location>
</feature>
<sequence>MTFTIGGGDLGAVVVVGDSACQVPFWFSLYVEVYVCVLGPWLCVSFITTKVFKRSVHKDLNSFQDVSGYKQVSHDGGVSMMMIMIFEMLQMIRTNFNFHLNAINKVISSSRAYKGFSDVCNEILDILGKMQRFQELHQVLDEMSNREGLVDEKMFATLLRRFVGAHKVDDAIQLFRRRKEFGLEPGSEAFRTLLMWLCRFKHVEEAETLFHNVMKKGFSADIKTWNVILNGWCVLGNAHEAKRVWRDIVASPCKPDVFTYATFIKALTKKGKLGMALRLFRGMLDKGCKPDVVICNCIIDALCFKKRIPEALEIFRDMSERGCEPNVATYNSLIKYMCKIRRMEKVYELVDEMERRNGSCLPNVVTYCCLLKSLKEPGEVHEVLGRMERNGCSMNDDVYNLVLRLYMKWDDEDGVRKTWEEMERSGWGPDRRSYTIMIHEHFEKGRVKDVVRYFEEMVAKGMVPEPRTEKLISSLNIRVKGRTEKQEDVEEERTGL</sequence>
<evidence type="ECO:0000313" key="3">
    <source>
        <dbReference type="EMBL" id="KAG2371989.1"/>
    </source>
</evidence>
<organism evidence="3 4">
    <name type="scientific">Phaseolus angularis</name>
    <name type="common">Azuki bean</name>
    <name type="synonym">Vigna angularis</name>
    <dbReference type="NCBI Taxonomy" id="3914"/>
    <lineage>
        <taxon>Eukaryota</taxon>
        <taxon>Viridiplantae</taxon>
        <taxon>Streptophyta</taxon>
        <taxon>Embryophyta</taxon>
        <taxon>Tracheophyta</taxon>
        <taxon>Spermatophyta</taxon>
        <taxon>Magnoliopsida</taxon>
        <taxon>eudicotyledons</taxon>
        <taxon>Gunneridae</taxon>
        <taxon>Pentapetalae</taxon>
        <taxon>rosids</taxon>
        <taxon>fabids</taxon>
        <taxon>Fabales</taxon>
        <taxon>Fabaceae</taxon>
        <taxon>Papilionoideae</taxon>
        <taxon>50 kb inversion clade</taxon>
        <taxon>NPAAA clade</taxon>
        <taxon>indigoferoid/millettioid clade</taxon>
        <taxon>Phaseoleae</taxon>
        <taxon>Vigna</taxon>
    </lineage>
</organism>
<dbReference type="Pfam" id="PF13041">
    <property type="entry name" value="PPR_2"/>
    <property type="match status" value="2"/>
</dbReference>
<protein>
    <submittedName>
        <fullName evidence="3">Putative pentatricopeptide repeat-containing protein</fullName>
    </submittedName>
</protein>